<organism evidence="2 3">
    <name type="scientific">Crassostrea virginica</name>
    <name type="common">Eastern oyster</name>
    <dbReference type="NCBI Taxonomy" id="6565"/>
    <lineage>
        <taxon>Eukaryota</taxon>
        <taxon>Metazoa</taxon>
        <taxon>Spiralia</taxon>
        <taxon>Lophotrochozoa</taxon>
        <taxon>Mollusca</taxon>
        <taxon>Bivalvia</taxon>
        <taxon>Autobranchia</taxon>
        <taxon>Pteriomorphia</taxon>
        <taxon>Ostreida</taxon>
        <taxon>Ostreoidea</taxon>
        <taxon>Ostreidae</taxon>
        <taxon>Crassostrea</taxon>
    </lineage>
</organism>
<gene>
    <name evidence="3" type="primary">LOC111113644</name>
</gene>
<dbReference type="RefSeq" id="XP_022307645.1">
    <property type="nucleotide sequence ID" value="XM_022451937.1"/>
</dbReference>
<feature type="compositionally biased region" description="Basic and acidic residues" evidence="1">
    <location>
        <begin position="57"/>
        <end position="76"/>
    </location>
</feature>
<sequence>MSCCPRSGYYGNNCSVPCPDPQCNYCDLDTGTCRGGCNPGYKGHRLRKSRNKPAKKYKPESPTREMDVGQDGKSEFDSVNEGYQELGELGRSNTTYDTLQ</sequence>
<protein>
    <submittedName>
        <fullName evidence="3">Uncharacterized protein LOC111113644</fullName>
    </submittedName>
</protein>
<dbReference type="AlphaFoldDB" id="A0A8B8BWH8"/>
<evidence type="ECO:0000256" key="1">
    <source>
        <dbReference type="SAM" id="MobiDB-lite"/>
    </source>
</evidence>
<dbReference type="Proteomes" id="UP000694844">
    <property type="component" value="Chromosome 9"/>
</dbReference>
<keyword evidence="2" id="KW-1185">Reference proteome</keyword>
<evidence type="ECO:0000313" key="3">
    <source>
        <dbReference type="RefSeq" id="XP_022307645.1"/>
    </source>
</evidence>
<name>A0A8B8BWH8_CRAVI</name>
<feature type="region of interest" description="Disordered" evidence="1">
    <location>
        <begin position="47"/>
        <end position="77"/>
    </location>
</feature>
<feature type="compositionally biased region" description="Basic residues" evidence="1">
    <location>
        <begin position="47"/>
        <end position="56"/>
    </location>
</feature>
<dbReference type="KEGG" id="cvn:111113644"/>
<accession>A0A8B8BWH8</accession>
<dbReference type="OrthoDB" id="409374at2759"/>
<proteinExistence type="predicted"/>
<reference evidence="3" key="1">
    <citation type="submission" date="2025-08" db="UniProtKB">
        <authorList>
            <consortium name="RefSeq"/>
        </authorList>
    </citation>
    <scope>IDENTIFICATION</scope>
    <source>
        <tissue evidence="3">Whole sample</tissue>
    </source>
</reference>
<evidence type="ECO:0000313" key="2">
    <source>
        <dbReference type="Proteomes" id="UP000694844"/>
    </source>
</evidence>
<dbReference type="GeneID" id="111113644"/>